<dbReference type="InterPro" id="IPR051043">
    <property type="entry name" value="Sulfatase_Mod_Factor_Kinase"/>
</dbReference>
<dbReference type="InterPro" id="IPR027417">
    <property type="entry name" value="P-loop_NTPase"/>
</dbReference>
<dbReference type="Gene3D" id="3.90.1580.10">
    <property type="entry name" value="paralog of FGE (formylglycine-generating enzyme)"/>
    <property type="match status" value="1"/>
</dbReference>
<organism evidence="3 4">
    <name type="scientific">Candidatus Desantisbacteria bacterium CG23_combo_of_CG06-09_8_20_14_all_40_23</name>
    <dbReference type="NCBI Taxonomy" id="1974550"/>
    <lineage>
        <taxon>Bacteria</taxon>
        <taxon>Candidatus Desantisiibacteriota</taxon>
    </lineage>
</organism>
<evidence type="ECO:0000313" key="3">
    <source>
        <dbReference type="EMBL" id="PIP42477.1"/>
    </source>
</evidence>
<dbReference type="PANTHER" id="PTHR23150">
    <property type="entry name" value="SULFATASE MODIFYING FACTOR 1, 2"/>
    <property type="match status" value="1"/>
</dbReference>
<dbReference type="Pfam" id="PF05729">
    <property type="entry name" value="NACHT"/>
    <property type="match status" value="1"/>
</dbReference>
<gene>
    <name evidence="3" type="ORF">COX18_00175</name>
</gene>
<feature type="coiled-coil region" evidence="1">
    <location>
        <begin position="16"/>
        <end position="80"/>
    </location>
</feature>
<dbReference type="InterPro" id="IPR007111">
    <property type="entry name" value="NACHT_NTPase"/>
</dbReference>
<dbReference type="PROSITE" id="PS50837">
    <property type="entry name" value="NACHT"/>
    <property type="match status" value="1"/>
</dbReference>
<comment type="caution">
    <text evidence="3">The sequence shown here is derived from an EMBL/GenBank/DDBJ whole genome shotgun (WGS) entry which is preliminary data.</text>
</comment>
<dbReference type="InterPro" id="IPR005532">
    <property type="entry name" value="SUMF_dom"/>
</dbReference>
<dbReference type="EMBL" id="PCSH01000005">
    <property type="protein sequence ID" value="PIP42477.1"/>
    <property type="molecule type" value="Genomic_DNA"/>
</dbReference>
<dbReference type="InterPro" id="IPR042095">
    <property type="entry name" value="SUMF_sf"/>
</dbReference>
<accession>A0A2H0AAP1</accession>
<dbReference type="AlphaFoldDB" id="A0A2H0AAP1"/>
<proteinExistence type="predicted"/>
<dbReference type="InterPro" id="IPR016187">
    <property type="entry name" value="CTDL_fold"/>
</dbReference>
<dbReference type="Gene3D" id="3.40.50.300">
    <property type="entry name" value="P-loop containing nucleotide triphosphate hydrolases"/>
    <property type="match status" value="1"/>
</dbReference>
<evidence type="ECO:0000256" key="1">
    <source>
        <dbReference type="SAM" id="Coils"/>
    </source>
</evidence>
<name>A0A2H0AAP1_9BACT</name>
<keyword evidence="1" id="KW-0175">Coiled coil</keyword>
<feature type="domain" description="NACHT" evidence="2">
    <location>
        <begin position="256"/>
        <end position="400"/>
    </location>
</feature>
<dbReference type="SUPFAM" id="SSF52540">
    <property type="entry name" value="P-loop containing nucleoside triphosphate hydrolases"/>
    <property type="match status" value="1"/>
</dbReference>
<dbReference type="SUPFAM" id="SSF56436">
    <property type="entry name" value="C-type lectin-like"/>
    <property type="match status" value="1"/>
</dbReference>
<evidence type="ECO:0000313" key="4">
    <source>
        <dbReference type="Proteomes" id="UP000231067"/>
    </source>
</evidence>
<sequence>MIIKITNILQSEGTTNMEIQEEINGLKKQLDIHKKNLSHLELQKAKWGGLHCPAHVNREIEDEKDAIQRLTKEIERLKPEIQSVEPDSTPIDCRKLERAFREEYRLDELDYGHLGTTRQGEQLQLKLELQSVYVALKVKERTFAQLLASAKIEEPTERQQKNLPLLFQQVDELVRLEREKNQRLFETTEEMDKQLSQTIACKILDEANAENIREIGVIIDEIKCSHQKEQQQILHILQALSNWVPRPLAEIPNKARFHLLIGDAGAGKSTVCRYMALRCFEGESALQKEFGITDTTPLPVYLRLEDFGKMAADYTDGIHCLLACAANFWRSGEGSNKSELFSAGQLLNAINNQQVWLFLDGLDEIPNPEHRLKLVKIVQKIVKSNSFPQLRITLTSRPAAITNKLLDELNTPYFYILDLEQPQIEDFAHKYFAANLPDETKKKCEDRAQKFLDALDNVPAAKKLASNPLLLTVIAVLHYKEGKLPQCRAELYEECIKQLMAQKTTTSDHLISFKYPLINPIIELNNNQIIRVLRDLAFYAHQRTKNEVFLNPELLRLRLQESNFIPADKKSVVDMEQVAKDLMNKCDLSFGLLAFRGGHYVFVHRTFQEYLVAHWLSLQREPEQKTQIQNMLENPAHWQEVIRLFFNRLGNNDSEIGNELVELVNQIALSQNTPALITLSAQCLADFEESQPRCDLHDKIKSSLQQFRDKNPRQPQLFLASGDALGLMDEPKIDVANPPMVYFEPDKPFNMGSNENEREQPIHPVMLSPYWLGKYPVTNKEFGEFIKGGGYEKEEYWFDEESRFGFDGRKFLRGLAEKAPLYWLGEQFGKSRPLTPVVGVSWYEAMAYCRWWTLTWSKATVSPFQDNTASRMPQSKGEIMQLPTEAEWEFAARGFEGRRYPCPGAGHRNPILNE</sequence>
<dbReference type="GO" id="GO:0120147">
    <property type="term" value="F:formylglycine-generating oxidase activity"/>
    <property type="evidence" value="ECO:0007669"/>
    <property type="project" value="TreeGrafter"/>
</dbReference>
<protein>
    <recommendedName>
        <fullName evidence="2">NACHT domain-containing protein</fullName>
    </recommendedName>
</protein>
<reference evidence="3 4" key="1">
    <citation type="submission" date="2017-09" db="EMBL/GenBank/DDBJ databases">
        <title>Depth-based differentiation of microbial function through sediment-hosted aquifers and enrichment of novel symbionts in the deep terrestrial subsurface.</title>
        <authorList>
            <person name="Probst A.J."/>
            <person name="Ladd B."/>
            <person name="Jarett J.K."/>
            <person name="Geller-Mcgrath D.E."/>
            <person name="Sieber C.M."/>
            <person name="Emerson J.B."/>
            <person name="Anantharaman K."/>
            <person name="Thomas B.C."/>
            <person name="Malmstrom R."/>
            <person name="Stieglmeier M."/>
            <person name="Klingl A."/>
            <person name="Woyke T."/>
            <person name="Ryan C.M."/>
            <person name="Banfield J.F."/>
        </authorList>
    </citation>
    <scope>NUCLEOTIDE SEQUENCE [LARGE SCALE GENOMIC DNA]</scope>
    <source>
        <strain evidence="3">CG23_combo_of_CG06-09_8_20_14_all_40_23</strain>
    </source>
</reference>
<dbReference type="Pfam" id="PF03781">
    <property type="entry name" value="FGE-sulfatase"/>
    <property type="match status" value="1"/>
</dbReference>
<dbReference type="Proteomes" id="UP000231067">
    <property type="component" value="Unassembled WGS sequence"/>
</dbReference>
<evidence type="ECO:0000259" key="2">
    <source>
        <dbReference type="PROSITE" id="PS50837"/>
    </source>
</evidence>
<dbReference type="PANTHER" id="PTHR23150:SF19">
    <property type="entry name" value="FORMYLGLYCINE-GENERATING ENZYME"/>
    <property type="match status" value="1"/>
</dbReference>